<dbReference type="EMBL" id="BMAW01081215">
    <property type="protein sequence ID" value="GFU23415.1"/>
    <property type="molecule type" value="Genomic_DNA"/>
</dbReference>
<name>A0A8X6QK93_NEPPI</name>
<gene>
    <name evidence="4" type="primary">AVEN_199141_1</name>
    <name evidence="4" type="ORF">NPIL_390731</name>
</gene>
<feature type="domain" description="LolA-like" evidence="3">
    <location>
        <begin position="141"/>
        <end position="379"/>
    </location>
</feature>
<sequence>CTLEAVEEWIKTKSPPSLLAYEDTNGTVRFSLKQLFALDNKYLKESNVSSSFRGIPANKWMYEIRGTDPETKKTTVLNVYAYWSDGTWSTSSSHKIIPLGYIVTRMNFTRGQPSVKIHEQFINVFGFAVGISDPKLLEPIQGVMCEKRKQTLEFPNVSKMQAISVHSELVLPDELEIRYMDTWLDAKNKIVRVDLERIDDEAPVFEEKTRKYQSEIAIAQMGIVYRWTYDKGLFSCKIIPFKDYTFDVQTLFNIRLQQNEWDVAKLFGRNQTTYVYIGKTTKRDIPCHMFQGFRTDWPEPSAQVESIWEWCFSENMTKKDDIITFRNGEYGLIHAQFRITKSGNQVFYPGLRMIHHFYDVNKKDPAIMQATNFDISLCFGDSDRRDLQFAVDWMVSDDNKHLVENATSDTTFLQKWKNAIYRFSGLESYTLRITKLHSTTVDKKLYVKFFILNPHPDLPKDIKKSQKTAFEAENTLRDNINNGKVFISYMPAKDAKMLKLQVLKHSLEFQLKREFIPHSTSPLPSVIPTSSSKFPFSLITDPDDDKTTKRSSTSGPFQSTTSGQTNQPTSDTDLTTPTKSVTDNTSPKPKGDEHESGHPGHGPGAVAGVSIAMLLVGISIGSAGIFVKMNGMPSCMKT</sequence>
<evidence type="ECO:0000313" key="4">
    <source>
        <dbReference type="EMBL" id="GFU23415.1"/>
    </source>
</evidence>
<evidence type="ECO:0000259" key="3">
    <source>
        <dbReference type="Pfam" id="PF25898"/>
    </source>
</evidence>
<dbReference type="InterPro" id="IPR058831">
    <property type="entry name" value="LolA-like_dom_2nd"/>
</dbReference>
<dbReference type="Proteomes" id="UP000887013">
    <property type="component" value="Unassembled WGS sequence"/>
</dbReference>
<dbReference type="PANTHER" id="PTHR36902:SF1">
    <property type="entry name" value="ENRICHED IN SURFACE-LABELED PROTEOME PROTEIN 9"/>
    <property type="match status" value="1"/>
</dbReference>
<reference evidence="4" key="1">
    <citation type="submission" date="2020-08" db="EMBL/GenBank/DDBJ databases">
        <title>Multicomponent nature underlies the extraordinary mechanical properties of spider dragline silk.</title>
        <authorList>
            <person name="Kono N."/>
            <person name="Nakamura H."/>
            <person name="Mori M."/>
            <person name="Yoshida Y."/>
            <person name="Ohtoshi R."/>
            <person name="Malay A.D."/>
            <person name="Moran D.A.P."/>
            <person name="Tomita M."/>
            <person name="Numata K."/>
            <person name="Arakawa K."/>
        </authorList>
    </citation>
    <scope>NUCLEOTIDE SEQUENCE</scope>
</reference>
<keyword evidence="2" id="KW-0472">Membrane</keyword>
<dbReference type="OrthoDB" id="6502284at2759"/>
<keyword evidence="2" id="KW-0812">Transmembrane</keyword>
<evidence type="ECO:0000256" key="1">
    <source>
        <dbReference type="SAM" id="MobiDB-lite"/>
    </source>
</evidence>
<organism evidence="4 5">
    <name type="scientific">Nephila pilipes</name>
    <name type="common">Giant wood spider</name>
    <name type="synonym">Nephila maculata</name>
    <dbReference type="NCBI Taxonomy" id="299642"/>
    <lineage>
        <taxon>Eukaryota</taxon>
        <taxon>Metazoa</taxon>
        <taxon>Ecdysozoa</taxon>
        <taxon>Arthropoda</taxon>
        <taxon>Chelicerata</taxon>
        <taxon>Arachnida</taxon>
        <taxon>Araneae</taxon>
        <taxon>Araneomorphae</taxon>
        <taxon>Entelegynae</taxon>
        <taxon>Araneoidea</taxon>
        <taxon>Nephilidae</taxon>
        <taxon>Nephila</taxon>
    </lineage>
</organism>
<feature type="non-terminal residue" evidence="4">
    <location>
        <position position="638"/>
    </location>
</feature>
<protein>
    <recommendedName>
        <fullName evidence="3">LolA-like domain-containing protein</fullName>
    </recommendedName>
</protein>
<evidence type="ECO:0000313" key="5">
    <source>
        <dbReference type="Proteomes" id="UP000887013"/>
    </source>
</evidence>
<feature type="compositionally biased region" description="Polar residues" evidence="1">
    <location>
        <begin position="550"/>
        <end position="587"/>
    </location>
</feature>
<feature type="region of interest" description="Disordered" evidence="1">
    <location>
        <begin position="534"/>
        <end position="604"/>
    </location>
</feature>
<evidence type="ECO:0000256" key="2">
    <source>
        <dbReference type="SAM" id="Phobius"/>
    </source>
</evidence>
<dbReference type="AlphaFoldDB" id="A0A8X6QK93"/>
<proteinExistence type="predicted"/>
<feature type="compositionally biased region" description="Basic and acidic residues" evidence="1">
    <location>
        <begin position="589"/>
        <end position="598"/>
    </location>
</feature>
<keyword evidence="5" id="KW-1185">Reference proteome</keyword>
<accession>A0A8X6QK93</accession>
<keyword evidence="2" id="KW-1133">Transmembrane helix</keyword>
<comment type="caution">
    <text evidence="4">The sequence shown here is derived from an EMBL/GenBank/DDBJ whole genome shotgun (WGS) entry which is preliminary data.</text>
</comment>
<feature type="transmembrane region" description="Helical" evidence="2">
    <location>
        <begin position="605"/>
        <end position="627"/>
    </location>
</feature>
<dbReference type="Pfam" id="PF25898">
    <property type="entry name" value="LolA_2nd_metazoa"/>
    <property type="match status" value="1"/>
</dbReference>
<dbReference type="PANTHER" id="PTHR36902">
    <property type="entry name" value="ENRICHED IN SURFACE-LABELED PROTEOME PROTEIN 9"/>
    <property type="match status" value="1"/>
</dbReference>